<sequence>MANDNVGFVLEDENQTLPSNDIVFKEIPSSQITLGGNNNEISENFDPSGMPGIPDKKWSGDFNCVLANNNVSFDLDENKALPFNEMVIKEVTTSQIAIRGDDDKSSEDVDPWLMPVINDTGKKWSELTALQKVKRVMVAIIKFILLLGFLYFFVCSLDILSSAFQLVGGKVAGDIFSNSSVLGNPVAGFVIGILVTVLVQSSSTSTSIVVSMVSSGMLHVKTAIPIIMGTNVGTSITSTLVAIIQSGDRNVFRRAFAGATVLDCFNWLTVLVLLPIEAICGYLFHLSNAVVTSFHLQSGGDAPEFLKVITEPLTKNIIQLDQSVITEIAMGDPSAYNKSLIKTWCQFEEYTVLRNVSVNNTSNCSSPEACWPRGNGFLTERNVTECEGTEKCHHLFASTTLSDLAVGIILLVSSLLVLCICLILIVKVLNSVLKGRIAVIINKTVNTDFPYPFAWVMGYLAILVGAGATFLVQSSSVFTSAITPLVGIGVITLERAYPLILGSNIGTTFTAILASLTSPSETLFEALQIALCHFFFNVSGIVIYFPIPFMRVPIKLAKMLGNCTAKYRWFAVLYLLIAFFMLPGVVLGLSLAGWKVLLGVGLPIVAIIIVVILLNVLQSHCSSRLPLCLRTWNFLPLWMHSLRPLDKAISITISQTKNHCRCCSCCQNQEQDEASETAANESKSLPGGISKNVKEEIWKTTMTQSTDQLFSENTLTSNANGSPKPFPGCIT</sequence>
<dbReference type="NCBIfam" id="TIGR01013">
    <property type="entry name" value="2a58"/>
    <property type="match status" value="1"/>
</dbReference>
<evidence type="ECO:0000256" key="9">
    <source>
        <dbReference type="ARBA" id="ARBA00023065"/>
    </source>
</evidence>
<feature type="transmembrane region" description="Helical" evidence="18">
    <location>
        <begin position="567"/>
        <end position="590"/>
    </location>
</feature>
<feature type="transmembrane region" description="Helical" evidence="18">
    <location>
        <begin position="223"/>
        <end position="244"/>
    </location>
</feature>
<keyword evidence="7" id="KW-0769">Symport</keyword>
<proteinExistence type="inferred from homology"/>
<evidence type="ECO:0000256" key="1">
    <source>
        <dbReference type="ARBA" id="ARBA00004424"/>
    </source>
</evidence>
<evidence type="ECO:0000256" key="16">
    <source>
        <dbReference type="ARBA" id="ARBA00034042"/>
    </source>
</evidence>
<keyword evidence="11" id="KW-1015">Disulfide bond</keyword>
<dbReference type="AlphaFoldDB" id="A0A8C4QFX9"/>
<feature type="transmembrane region" description="Helical" evidence="18">
    <location>
        <begin position="477"/>
        <end position="493"/>
    </location>
</feature>
<comment type="function">
    <text evidence="17">Involved in actively transporting phosphate into cells via Na(+) cotransport.</text>
</comment>
<keyword evidence="12" id="KW-0325">Glycoprotein</keyword>
<evidence type="ECO:0000256" key="17">
    <source>
        <dbReference type="ARBA" id="ARBA00034091"/>
    </source>
</evidence>
<feature type="transmembrane region" description="Helical" evidence="18">
    <location>
        <begin position="404"/>
        <end position="429"/>
    </location>
</feature>
<evidence type="ECO:0000313" key="20">
    <source>
        <dbReference type="Proteomes" id="UP000694388"/>
    </source>
</evidence>
<dbReference type="Pfam" id="PF02690">
    <property type="entry name" value="Na_Pi_cotrans"/>
    <property type="match status" value="2"/>
</dbReference>
<keyword evidence="4" id="KW-0813">Transport</keyword>
<keyword evidence="8 18" id="KW-1133">Transmembrane helix</keyword>
<reference evidence="19" key="1">
    <citation type="submission" date="2025-08" db="UniProtKB">
        <authorList>
            <consortium name="Ensembl"/>
        </authorList>
    </citation>
    <scope>IDENTIFICATION</scope>
</reference>
<evidence type="ECO:0000256" key="11">
    <source>
        <dbReference type="ARBA" id="ARBA00023157"/>
    </source>
</evidence>
<evidence type="ECO:0000256" key="10">
    <source>
        <dbReference type="ARBA" id="ARBA00023136"/>
    </source>
</evidence>
<keyword evidence="5" id="KW-1003">Cell membrane</keyword>
<dbReference type="GO" id="GO:0005903">
    <property type="term" value="C:brush border"/>
    <property type="evidence" value="ECO:0007669"/>
    <property type="project" value="TreeGrafter"/>
</dbReference>
<evidence type="ECO:0000256" key="4">
    <source>
        <dbReference type="ARBA" id="ARBA00022448"/>
    </source>
</evidence>
<feature type="transmembrane region" description="Helical" evidence="18">
    <location>
        <begin position="136"/>
        <end position="160"/>
    </location>
</feature>
<dbReference type="GO" id="GO:0030643">
    <property type="term" value="P:intracellular phosphate ion homeostasis"/>
    <property type="evidence" value="ECO:0007669"/>
    <property type="project" value="TreeGrafter"/>
</dbReference>
<feature type="transmembrane region" description="Helical" evidence="18">
    <location>
        <begin position="596"/>
        <end position="617"/>
    </location>
</feature>
<dbReference type="PANTHER" id="PTHR10010:SF23">
    <property type="entry name" value="SODIUM-DEPENDENT PHOSPHATE TRANSPORT PROTEIN 2B"/>
    <property type="match status" value="1"/>
</dbReference>
<name>A0A8C4QFX9_EPTBU</name>
<dbReference type="NCBIfam" id="NF037997">
    <property type="entry name" value="Na_Pi_symport"/>
    <property type="match status" value="1"/>
</dbReference>
<comment type="catalytic activity">
    <reaction evidence="16">
        <text>3 Na(+)(out) + phosphate(out) = 3 Na(+)(in) + phosphate(in)</text>
        <dbReference type="Rhea" id="RHEA:71255"/>
        <dbReference type="ChEBI" id="CHEBI:29101"/>
        <dbReference type="ChEBI" id="CHEBI:43474"/>
    </reaction>
    <physiologicalReaction direction="left-to-right" evidence="16">
        <dbReference type="Rhea" id="RHEA:71256"/>
    </physiologicalReaction>
</comment>
<evidence type="ECO:0000256" key="6">
    <source>
        <dbReference type="ARBA" id="ARBA00022692"/>
    </source>
</evidence>
<dbReference type="Ensembl" id="ENSEBUT00000015367.1">
    <property type="protein sequence ID" value="ENSEBUP00000014791.1"/>
    <property type="gene ID" value="ENSEBUG00000009320.1"/>
</dbReference>
<feature type="transmembrane region" description="Helical" evidence="18">
    <location>
        <begin position="500"/>
        <end position="520"/>
    </location>
</feature>
<keyword evidence="10 18" id="KW-0472">Membrane</keyword>
<evidence type="ECO:0000313" key="19">
    <source>
        <dbReference type="Ensembl" id="ENSEBUP00000014791.1"/>
    </source>
</evidence>
<evidence type="ECO:0000256" key="2">
    <source>
        <dbReference type="ARBA" id="ARBA00005808"/>
    </source>
</evidence>
<feature type="transmembrane region" description="Helical" evidence="18">
    <location>
        <begin position="526"/>
        <end position="547"/>
    </location>
</feature>
<dbReference type="InterPro" id="IPR003841">
    <property type="entry name" value="Na/Pi_transpt"/>
</dbReference>
<dbReference type="Proteomes" id="UP000694388">
    <property type="component" value="Unplaced"/>
</dbReference>
<dbReference type="GeneTree" id="ENSGT00950000183177"/>
<dbReference type="GO" id="GO:0016324">
    <property type="term" value="C:apical plasma membrane"/>
    <property type="evidence" value="ECO:0007669"/>
    <property type="project" value="UniProtKB-SubCell"/>
</dbReference>
<comment type="similarity">
    <text evidence="2">Belongs to the SLC34A transporter family.</text>
</comment>
<comment type="subcellular location">
    <subcellularLocation>
        <location evidence="1">Apical cell membrane</location>
        <topology evidence="1">Multi-pass membrane protein</topology>
    </subcellularLocation>
</comment>
<evidence type="ECO:0000256" key="12">
    <source>
        <dbReference type="ARBA" id="ARBA00023180"/>
    </source>
</evidence>
<dbReference type="GO" id="GO:0044341">
    <property type="term" value="P:sodium-dependent phosphate transport"/>
    <property type="evidence" value="ECO:0007669"/>
    <property type="project" value="InterPro"/>
</dbReference>
<evidence type="ECO:0000256" key="3">
    <source>
        <dbReference type="ARBA" id="ARBA00020024"/>
    </source>
</evidence>
<organism evidence="19 20">
    <name type="scientific">Eptatretus burgeri</name>
    <name type="common">Inshore hagfish</name>
    <dbReference type="NCBI Taxonomy" id="7764"/>
    <lineage>
        <taxon>Eukaryota</taxon>
        <taxon>Metazoa</taxon>
        <taxon>Chordata</taxon>
        <taxon>Craniata</taxon>
        <taxon>Vertebrata</taxon>
        <taxon>Cyclostomata</taxon>
        <taxon>Myxini</taxon>
        <taxon>Myxiniformes</taxon>
        <taxon>Myxinidae</taxon>
        <taxon>Eptatretinae</taxon>
        <taxon>Eptatretus</taxon>
    </lineage>
</organism>
<evidence type="ECO:0000256" key="5">
    <source>
        <dbReference type="ARBA" id="ARBA00022475"/>
    </source>
</evidence>
<evidence type="ECO:0000256" key="13">
    <source>
        <dbReference type="ARBA" id="ARBA00029612"/>
    </source>
</evidence>
<evidence type="ECO:0000256" key="18">
    <source>
        <dbReference type="SAM" id="Phobius"/>
    </source>
</evidence>
<evidence type="ECO:0000256" key="15">
    <source>
        <dbReference type="ARBA" id="ARBA00031843"/>
    </source>
</evidence>
<dbReference type="GO" id="GO:0005436">
    <property type="term" value="F:sodium:phosphate symporter activity"/>
    <property type="evidence" value="ECO:0007669"/>
    <property type="project" value="InterPro"/>
</dbReference>
<keyword evidence="20" id="KW-1185">Reference proteome</keyword>
<dbReference type="GO" id="GO:0031982">
    <property type="term" value="C:vesicle"/>
    <property type="evidence" value="ECO:0007669"/>
    <property type="project" value="TreeGrafter"/>
</dbReference>
<keyword evidence="9" id="KW-0406">Ion transport</keyword>
<protein>
    <recommendedName>
        <fullName evidence="3">Sodium-dependent phosphate transport protein 2B</fullName>
    </recommendedName>
    <alternativeName>
        <fullName evidence="15">Na(+)-dependent phosphate cotransporter 2B</fullName>
    </alternativeName>
    <alternativeName>
        <fullName evidence="13">Sodium/phosphate cotransporter 2B</fullName>
    </alternativeName>
    <alternativeName>
        <fullName evidence="14">Solute carrier family 34 member 2</fullName>
    </alternativeName>
</protein>
<dbReference type="OMA" id="NWTITEN"/>
<feature type="transmembrane region" description="Helical" evidence="18">
    <location>
        <begin position="265"/>
        <end position="284"/>
    </location>
</feature>
<dbReference type="PANTHER" id="PTHR10010">
    <property type="entry name" value="SOLUTE CARRIER FAMILY 34 SODIUM PHOSPHATE , MEMBER 2-RELATED"/>
    <property type="match status" value="1"/>
</dbReference>
<feature type="transmembrane region" description="Helical" evidence="18">
    <location>
        <begin position="449"/>
        <end position="471"/>
    </location>
</feature>
<evidence type="ECO:0000256" key="7">
    <source>
        <dbReference type="ARBA" id="ARBA00022847"/>
    </source>
</evidence>
<reference evidence="19" key="2">
    <citation type="submission" date="2025-09" db="UniProtKB">
        <authorList>
            <consortium name="Ensembl"/>
        </authorList>
    </citation>
    <scope>IDENTIFICATION</scope>
</reference>
<feature type="transmembrane region" description="Helical" evidence="18">
    <location>
        <begin position="181"/>
        <end position="203"/>
    </location>
</feature>
<evidence type="ECO:0000256" key="14">
    <source>
        <dbReference type="ARBA" id="ARBA00029768"/>
    </source>
</evidence>
<accession>A0A8C4QFX9</accession>
<keyword evidence="6 18" id="KW-0812">Transmembrane</keyword>
<evidence type="ECO:0000256" key="8">
    <source>
        <dbReference type="ARBA" id="ARBA00022989"/>
    </source>
</evidence>